<gene>
    <name evidence="1" type="ORF">UFOVP331_93</name>
</gene>
<sequence>MIDYKKELPINTKLTVGRMWYQKGREAYFGLKHLTESFPNIEFDIHLIINDYDYIDEYTNKIDDLNLNITFYKKDFFKEYLQKHYLLTKENVDNIINLPHFYHMVIGHYLRRVHLIDYMLTYEYDVVFKDTNLKELEHCLENKIPFGINEPHNIGCDKGLYQSLSTLFQTDLRQENISLVNPEFLGINAGFQGINLGLFDEFLSVSSFTTLLSIFDFKPLINEDGTKRLEGWNQTMYETQEQSFYSLLNQTYSKNYTILNPQEYYFWPCWDENPEFVEKSLQSKVLHFTGHKKSKEWYKFMDEFLNKK</sequence>
<reference evidence="1" key="1">
    <citation type="submission" date="2020-04" db="EMBL/GenBank/DDBJ databases">
        <authorList>
            <person name="Chiriac C."/>
            <person name="Salcher M."/>
            <person name="Ghai R."/>
            <person name="Kavagutti S V."/>
        </authorList>
    </citation>
    <scope>NUCLEOTIDE SEQUENCE</scope>
</reference>
<accession>A0A6J5LZ99</accession>
<protein>
    <submittedName>
        <fullName evidence="1">Uncharacterized protein</fullName>
    </submittedName>
</protein>
<dbReference type="EMBL" id="LR796345">
    <property type="protein sequence ID" value="CAB4138533.1"/>
    <property type="molecule type" value="Genomic_DNA"/>
</dbReference>
<evidence type="ECO:0000313" key="1">
    <source>
        <dbReference type="EMBL" id="CAB4138533.1"/>
    </source>
</evidence>
<proteinExistence type="predicted"/>
<name>A0A6J5LZ99_9CAUD</name>
<organism evidence="1">
    <name type="scientific">uncultured Caudovirales phage</name>
    <dbReference type="NCBI Taxonomy" id="2100421"/>
    <lineage>
        <taxon>Viruses</taxon>
        <taxon>Duplodnaviria</taxon>
        <taxon>Heunggongvirae</taxon>
        <taxon>Uroviricota</taxon>
        <taxon>Caudoviricetes</taxon>
        <taxon>Peduoviridae</taxon>
        <taxon>Maltschvirus</taxon>
        <taxon>Maltschvirus maltsch</taxon>
    </lineage>
</organism>